<protein>
    <submittedName>
        <fullName evidence="1">Uncharacterized protein</fullName>
    </submittedName>
</protein>
<accession>A0AA39UFM3</accession>
<organism evidence="1 2">
    <name type="scientific">Armillaria luteobubalina</name>
    <dbReference type="NCBI Taxonomy" id="153913"/>
    <lineage>
        <taxon>Eukaryota</taxon>
        <taxon>Fungi</taxon>
        <taxon>Dikarya</taxon>
        <taxon>Basidiomycota</taxon>
        <taxon>Agaricomycotina</taxon>
        <taxon>Agaricomycetes</taxon>
        <taxon>Agaricomycetidae</taxon>
        <taxon>Agaricales</taxon>
        <taxon>Marasmiineae</taxon>
        <taxon>Physalacriaceae</taxon>
        <taxon>Armillaria</taxon>
    </lineage>
</organism>
<evidence type="ECO:0000313" key="2">
    <source>
        <dbReference type="Proteomes" id="UP001175228"/>
    </source>
</evidence>
<dbReference type="Proteomes" id="UP001175228">
    <property type="component" value="Unassembled WGS sequence"/>
</dbReference>
<sequence length="208" mass="23106">MDSFIDITACDSNEISALLFPPLSAPSPDIDPEQTMAIVVPVDSERMDSGNVAAYCVIALLLPIGRACLTYHFRLLNSPFQWTPNSAVFTSKCVIYSSFWSKFVVSHQVAEGMTVVSSGRCAADRFFRLDNIITDLELMGWEPEIRRDSNHKADGLAKAVSYISVHMRLAAMLPQSGLYPAMNQCCICIRFVRIIQNAQLGFCRVQLC</sequence>
<dbReference type="GO" id="GO:0000772">
    <property type="term" value="F:mating pheromone activity"/>
    <property type="evidence" value="ECO:0007669"/>
    <property type="project" value="InterPro"/>
</dbReference>
<gene>
    <name evidence="1" type="ORF">EDD18DRAFT_1439666</name>
</gene>
<dbReference type="InterPro" id="IPR012597">
    <property type="entry name" value="Pheromone"/>
</dbReference>
<keyword evidence="2" id="KW-1185">Reference proteome</keyword>
<name>A0AA39UFM3_9AGAR</name>
<dbReference type="EMBL" id="JAUEPU010000081">
    <property type="protein sequence ID" value="KAK0480434.1"/>
    <property type="molecule type" value="Genomic_DNA"/>
</dbReference>
<comment type="caution">
    <text evidence="1">The sequence shown here is derived from an EMBL/GenBank/DDBJ whole genome shotgun (WGS) entry which is preliminary data.</text>
</comment>
<dbReference type="Pfam" id="PF08015">
    <property type="entry name" value="Pheromone"/>
    <property type="match status" value="1"/>
</dbReference>
<proteinExistence type="predicted"/>
<evidence type="ECO:0000313" key="1">
    <source>
        <dbReference type="EMBL" id="KAK0480434.1"/>
    </source>
</evidence>
<dbReference type="GO" id="GO:0016020">
    <property type="term" value="C:membrane"/>
    <property type="evidence" value="ECO:0007669"/>
    <property type="project" value="InterPro"/>
</dbReference>
<reference evidence="1" key="1">
    <citation type="submission" date="2023-06" db="EMBL/GenBank/DDBJ databases">
        <authorList>
            <consortium name="Lawrence Berkeley National Laboratory"/>
            <person name="Ahrendt S."/>
            <person name="Sahu N."/>
            <person name="Indic B."/>
            <person name="Wong-Bajracharya J."/>
            <person name="Merenyi Z."/>
            <person name="Ke H.-M."/>
            <person name="Monk M."/>
            <person name="Kocsube S."/>
            <person name="Drula E."/>
            <person name="Lipzen A."/>
            <person name="Balint B."/>
            <person name="Henrissat B."/>
            <person name="Andreopoulos B."/>
            <person name="Martin F.M."/>
            <person name="Harder C.B."/>
            <person name="Rigling D."/>
            <person name="Ford K.L."/>
            <person name="Foster G.D."/>
            <person name="Pangilinan J."/>
            <person name="Papanicolaou A."/>
            <person name="Barry K."/>
            <person name="LaButti K."/>
            <person name="Viragh M."/>
            <person name="Koriabine M."/>
            <person name="Yan M."/>
            <person name="Riley R."/>
            <person name="Champramary S."/>
            <person name="Plett K.L."/>
            <person name="Tsai I.J."/>
            <person name="Slot J."/>
            <person name="Sipos G."/>
            <person name="Plett J."/>
            <person name="Nagy L.G."/>
            <person name="Grigoriev I.V."/>
        </authorList>
    </citation>
    <scope>NUCLEOTIDE SEQUENCE</scope>
    <source>
        <strain evidence="1">HWK02</strain>
    </source>
</reference>
<dbReference type="AlphaFoldDB" id="A0AA39UFM3"/>